<name>A0ACB8FL49_9SAUR</name>
<dbReference type="EMBL" id="CM037619">
    <property type="protein sequence ID" value="KAH8006290.1"/>
    <property type="molecule type" value="Genomic_DNA"/>
</dbReference>
<evidence type="ECO:0000313" key="1">
    <source>
        <dbReference type="EMBL" id="KAH8006290.1"/>
    </source>
</evidence>
<comment type="caution">
    <text evidence="1">The sequence shown here is derived from an EMBL/GenBank/DDBJ whole genome shotgun (WGS) entry which is preliminary data.</text>
</comment>
<sequence length="104" mass="11132">MQLKALEEILSFLEGIECPRGARNLPGLVQEGEPFSEEATLFTKELVLQREVGPSGSLGGPRSPTWPCLGSGTVGGGEKLRASCFKQKAGFVWVLVAPAFVKSR</sequence>
<proteinExistence type="predicted"/>
<protein>
    <submittedName>
        <fullName evidence="1">Uncharacterized protein</fullName>
    </submittedName>
</protein>
<keyword evidence="2" id="KW-1185">Reference proteome</keyword>
<evidence type="ECO:0000313" key="2">
    <source>
        <dbReference type="Proteomes" id="UP000827872"/>
    </source>
</evidence>
<accession>A0ACB8FL49</accession>
<gene>
    <name evidence="1" type="ORF">K3G42_001668</name>
</gene>
<organism evidence="1 2">
    <name type="scientific">Sphaerodactylus townsendi</name>
    <dbReference type="NCBI Taxonomy" id="933632"/>
    <lineage>
        <taxon>Eukaryota</taxon>
        <taxon>Metazoa</taxon>
        <taxon>Chordata</taxon>
        <taxon>Craniata</taxon>
        <taxon>Vertebrata</taxon>
        <taxon>Euteleostomi</taxon>
        <taxon>Lepidosauria</taxon>
        <taxon>Squamata</taxon>
        <taxon>Bifurcata</taxon>
        <taxon>Gekkota</taxon>
        <taxon>Sphaerodactylidae</taxon>
        <taxon>Sphaerodactylus</taxon>
    </lineage>
</organism>
<reference evidence="1" key="1">
    <citation type="submission" date="2021-08" db="EMBL/GenBank/DDBJ databases">
        <title>The first chromosome-level gecko genome reveals the dynamic sex chromosomes of Neotropical dwarf geckos (Sphaerodactylidae: Sphaerodactylus).</title>
        <authorList>
            <person name="Pinto B.J."/>
            <person name="Keating S.E."/>
            <person name="Gamble T."/>
        </authorList>
    </citation>
    <scope>NUCLEOTIDE SEQUENCE</scope>
    <source>
        <strain evidence="1">TG3544</strain>
    </source>
</reference>
<dbReference type="Proteomes" id="UP000827872">
    <property type="component" value="Linkage Group LG06"/>
</dbReference>